<dbReference type="Gene3D" id="3.20.20.80">
    <property type="entry name" value="Glycosidases"/>
    <property type="match status" value="1"/>
</dbReference>
<reference evidence="13 14" key="1">
    <citation type="submission" date="2024-07" db="EMBL/GenBank/DDBJ databases">
        <title>Section-level genome sequencing and comparative genomics of Aspergillus sections Usti and Cavernicolus.</title>
        <authorList>
            <consortium name="Lawrence Berkeley National Laboratory"/>
            <person name="Nybo J.L."/>
            <person name="Vesth T.C."/>
            <person name="Theobald S."/>
            <person name="Frisvad J.C."/>
            <person name="Larsen T.O."/>
            <person name="Kjaerboelling I."/>
            <person name="Rothschild-Mancinelli K."/>
            <person name="Lyhne E.K."/>
            <person name="Kogle M.E."/>
            <person name="Barry K."/>
            <person name="Clum A."/>
            <person name="Na H."/>
            <person name="Ledsgaard L."/>
            <person name="Lin J."/>
            <person name="Lipzen A."/>
            <person name="Kuo A."/>
            <person name="Riley R."/>
            <person name="Mondo S."/>
            <person name="Labutti K."/>
            <person name="Haridas S."/>
            <person name="Pangalinan J."/>
            <person name="Salamov A.A."/>
            <person name="Simmons B.A."/>
            <person name="Magnuson J.K."/>
            <person name="Chen J."/>
            <person name="Drula E."/>
            <person name="Henrissat B."/>
            <person name="Wiebenga A."/>
            <person name="Lubbers R.J."/>
            <person name="Gomes A.C."/>
            <person name="Makela M.R."/>
            <person name="Stajich J."/>
            <person name="Grigoriev I.V."/>
            <person name="Mortensen U.H."/>
            <person name="De Vries R.P."/>
            <person name="Baker S.E."/>
            <person name="Andersen M.R."/>
        </authorList>
    </citation>
    <scope>NUCLEOTIDE SEQUENCE [LARGE SCALE GENOMIC DNA]</scope>
    <source>
        <strain evidence="13 14">CBS 588.65</strain>
    </source>
</reference>
<name>A0ABR4H905_9EURO</name>
<dbReference type="InterPro" id="IPR036833">
    <property type="entry name" value="BetaGal_dom3_sf"/>
</dbReference>
<keyword evidence="6 9" id="KW-0378">Hydrolase</keyword>
<dbReference type="InterPro" id="IPR019801">
    <property type="entry name" value="Glyco_hydro_35_CS"/>
</dbReference>
<dbReference type="Pfam" id="PF13364">
    <property type="entry name" value="BetaGal_ABD2"/>
    <property type="match status" value="2"/>
</dbReference>
<dbReference type="InterPro" id="IPR018954">
    <property type="entry name" value="Betagal_dom2"/>
</dbReference>
<keyword evidence="8 9" id="KW-0326">Glycosidase</keyword>
<feature type="signal peptide" evidence="11">
    <location>
        <begin position="1"/>
        <end position="22"/>
    </location>
</feature>
<dbReference type="Pfam" id="PF01301">
    <property type="entry name" value="Glyco_hydro_35"/>
    <property type="match status" value="1"/>
</dbReference>
<evidence type="ECO:0000256" key="9">
    <source>
        <dbReference type="RuleBase" id="RU000675"/>
    </source>
</evidence>
<dbReference type="Gene3D" id="2.60.120.260">
    <property type="entry name" value="Galactose-binding domain-like"/>
    <property type="match status" value="2"/>
</dbReference>
<evidence type="ECO:0000256" key="6">
    <source>
        <dbReference type="ARBA" id="ARBA00022801"/>
    </source>
</evidence>
<dbReference type="InterPro" id="IPR025972">
    <property type="entry name" value="BetaGal_dom3"/>
</dbReference>
<evidence type="ECO:0000256" key="4">
    <source>
        <dbReference type="ARBA" id="ARBA00012756"/>
    </source>
</evidence>
<evidence type="ECO:0000256" key="11">
    <source>
        <dbReference type="SAM" id="SignalP"/>
    </source>
</evidence>
<dbReference type="SMART" id="SM01029">
    <property type="entry name" value="BetaGal_dom2"/>
    <property type="match status" value="1"/>
</dbReference>
<dbReference type="Pfam" id="PF10435">
    <property type="entry name" value="BetaGal_dom2"/>
    <property type="match status" value="1"/>
</dbReference>
<dbReference type="Proteomes" id="UP001610334">
    <property type="component" value="Unassembled WGS sequence"/>
</dbReference>
<dbReference type="InterPro" id="IPR008979">
    <property type="entry name" value="Galactose-bd-like_sf"/>
</dbReference>
<gene>
    <name evidence="13" type="ORF">BJX63DRAFT_422026</name>
</gene>
<proteinExistence type="inferred from homology"/>
<evidence type="ECO:0000256" key="3">
    <source>
        <dbReference type="ARBA" id="ARBA00009809"/>
    </source>
</evidence>
<protein>
    <recommendedName>
        <fullName evidence="4 9">Beta-galactosidase</fullName>
        <ecNumber evidence="4 9">3.2.1.23</ecNumber>
    </recommendedName>
</protein>
<organism evidence="13 14">
    <name type="scientific">Aspergillus granulosus</name>
    <dbReference type="NCBI Taxonomy" id="176169"/>
    <lineage>
        <taxon>Eukaryota</taxon>
        <taxon>Fungi</taxon>
        <taxon>Dikarya</taxon>
        <taxon>Ascomycota</taxon>
        <taxon>Pezizomycotina</taxon>
        <taxon>Eurotiomycetes</taxon>
        <taxon>Eurotiomycetidae</taxon>
        <taxon>Eurotiales</taxon>
        <taxon>Aspergillaceae</taxon>
        <taxon>Aspergillus</taxon>
        <taxon>Aspergillus subgen. Nidulantes</taxon>
    </lineage>
</organism>
<dbReference type="InterPro" id="IPR037110">
    <property type="entry name" value="Betagal_dom2_sf"/>
</dbReference>
<accession>A0ABR4H905</accession>
<dbReference type="PRINTS" id="PR00742">
    <property type="entry name" value="GLHYDRLASE35"/>
</dbReference>
<feature type="domain" description="Beta-galactosidase" evidence="12">
    <location>
        <begin position="397"/>
        <end position="579"/>
    </location>
</feature>
<dbReference type="InterPro" id="IPR031330">
    <property type="entry name" value="Gly_Hdrlase_35_cat"/>
</dbReference>
<dbReference type="EC" id="3.2.1.23" evidence="4 9"/>
<comment type="catalytic activity">
    <reaction evidence="1 9">
        <text>Hydrolysis of terminal non-reducing beta-D-galactose residues in beta-D-galactosides.</text>
        <dbReference type="EC" id="3.2.1.23"/>
    </reaction>
</comment>
<dbReference type="SUPFAM" id="SSF49785">
    <property type="entry name" value="Galactose-binding domain-like"/>
    <property type="match status" value="2"/>
</dbReference>
<evidence type="ECO:0000313" key="14">
    <source>
        <dbReference type="Proteomes" id="UP001610334"/>
    </source>
</evidence>
<dbReference type="Pfam" id="PF13363">
    <property type="entry name" value="BetaGal_dom3"/>
    <property type="match status" value="1"/>
</dbReference>
<comment type="similarity">
    <text evidence="3 10">Belongs to the glycosyl hydrolase 35 family.</text>
</comment>
<feature type="chain" id="PRO_5047011941" description="Beta-galactosidase" evidence="11">
    <location>
        <begin position="23"/>
        <end position="1009"/>
    </location>
</feature>
<evidence type="ECO:0000256" key="8">
    <source>
        <dbReference type="ARBA" id="ARBA00023295"/>
    </source>
</evidence>
<dbReference type="PANTHER" id="PTHR23421">
    <property type="entry name" value="BETA-GALACTOSIDASE RELATED"/>
    <property type="match status" value="1"/>
</dbReference>
<dbReference type="SUPFAM" id="SSF117100">
    <property type="entry name" value="Beta-galactosidase LacA, domain 3"/>
    <property type="match status" value="1"/>
</dbReference>
<keyword evidence="7" id="KW-0325">Glycoprotein</keyword>
<sequence length="1009" mass="112172">MKIWHTIGSGLAIAGLASQATAQDWPLHDNGLNKVVQWDHYSVMINGERLFLWSGELHLWRIPVPELWRDIFQKIKAAGFNGIGLYEHWGWHAPNNETLDFETGAHDFAKAFDIAQEVGLYVVYRPGPYSNAEANGGGFPGWLTTGEYGPLRDNSTEYTKAWSRYSGAVAEYVRPYLITNGGPIIMWQIENEYGMQWIDRELRTPNETAIHYMELLEEKHRGWGIDVPFTANNPNMWTRSWSKDYSNVGGEADVYGLDHYPACWTCNLEQCLPTNGEVEPYTVFDYYTHFQEVAQTQPSFLMEFQGGSFNPWDGPAGGCRENMGPGWVNLFFRHNLAQKVSAVNIYMLYGGTNWGNIGFPEVGTSYDYSAPIHENRLISDKYSESKLFGLFMRVARDFTKVERVGNSTAYATDSDIFTTELRNPDTGAAYYVVRHDYSPSTEVTKFRLDVSTEVGDLTVPSRGSITLNGTESKVLVTDFSIGSSGKKITYATLEVLTVADLGDRQVVVFWAPEGEEGEFLLKGSKSGRVVSGNADTKDTLTRTRNGVVTNVVTGEEKLVIDYNNHVQAVVVDRQGAYKFWAPTLDNDPLAWENSTVLVQGPYLVRTAEIEGDTIHITGDWDAETDIDVWAPKRVMNVKFNGSKLRVKRSKYGTLIGTLPAPEFTIESLTAKLPALSEWKVADNLPETAKAYDDSNWTDADHMETPHFVPPDTFPVLFADEYGYQAGNILWRGHFNAPADESPTGAYLRVIGGLASGFSVYANGIFLGSWHGAMANKTGELEVSFEDVPLSTEGDNVLFVIQDTMGKEQREAAPDPRGILNATLITAGESSASFTSWKVAGNAGGNHLLEPIRGTYNEGGLHAERLGWHLPGFDDTAWETGTPSEGFTGAGARFYRTVVPLDIPEGHDASLAFELRAEERAKLRAQLYINGYQFAKTLPFISNEITFPVFPGILNYNGDNTIGLSVWAMDEAGGSIDVQWKVLGVHRSAFNPLFDGEYLRPGWTDRSQYA</sequence>
<evidence type="ECO:0000256" key="5">
    <source>
        <dbReference type="ARBA" id="ARBA00022729"/>
    </source>
</evidence>
<dbReference type="InterPro" id="IPR025300">
    <property type="entry name" value="BetaGal_jelly_roll_dom"/>
</dbReference>
<dbReference type="EMBL" id="JBFXLT010000052">
    <property type="protein sequence ID" value="KAL2811939.1"/>
    <property type="molecule type" value="Genomic_DNA"/>
</dbReference>
<evidence type="ECO:0000256" key="1">
    <source>
        <dbReference type="ARBA" id="ARBA00001412"/>
    </source>
</evidence>
<keyword evidence="14" id="KW-1185">Reference proteome</keyword>
<dbReference type="SUPFAM" id="SSF51445">
    <property type="entry name" value="(Trans)glycosidases"/>
    <property type="match status" value="1"/>
</dbReference>
<dbReference type="SUPFAM" id="SSF51011">
    <property type="entry name" value="Glycosyl hydrolase domain"/>
    <property type="match status" value="1"/>
</dbReference>
<dbReference type="Gene3D" id="2.60.390.10">
    <property type="entry name" value="Beta-galactosidase, domain 3"/>
    <property type="match status" value="1"/>
</dbReference>
<comment type="caution">
    <text evidence="13">The sequence shown here is derived from an EMBL/GenBank/DDBJ whole genome shotgun (WGS) entry which is preliminary data.</text>
</comment>
<evidence type="ECO:0000256" key="7">
    <source>
        <dbReference type="ARBA" id="ARBA00023180"/>
    </source>
</evidence>
<dbReference type="InterPro" id="IPR017853">
    <property type="entry name" value="GH"/>
</dbReference>
<dbReference type="Gene3D" id="2.102.20.10">
    <property type="entry name" value="Beta-galactosidase, domain 2"/>
    <property type="match status" value="1"/>
</dbReference>
<evidence type="ECO:0000256" key="10">
    <source>
        <dbReference type="RuleBase" id="RU003679"/>
    </source>
</evidence>
<keyword evidence="5 11" id="KW-0732">Signal</keyword>
<evidence type="ECO:0000259" key="12">
    <source>
        <dbReference type="SMART" id="SM01029"/>
    </source>
</evidence>
<dbReference type="InterPro" id="IPR001944">
    <property type="entry name" value="Glycoside_Hdrlase_35"/>
</dbReference>
<comment type="function">
    <text evidence="2">Cleaves beta-linked terminal galactosyl residues from gangliosides, glycoproteins, and glycosaminoglycans.</text>
</comment>
<evidence type="ECO:0000256" key="2">
    <source>
        <dbReference type="ARBA" id="ARBA00002691"/>
    </source>
</evidence>
<evidence type="ECO:0000313" key="13">
    <source>
        <dbReference type="EMBL" id="KAL2811939.1"/>
    </source>
</evidence>
<dbReference type="PROSITE" id="PS01182">
    <property type="entry name" value="GLYCOSYL_HYDROL_F35"/>
    <property type="match status" value="1"/>
</dbReference>